<reference evidence="1" key="2">
    <citation type="journal article" date="2015" name="Fish Shellfish Immunol.">
        <title>Early steps in the European eel (Anguilla anguilla)-Vibrio vulnificus interaction in the gills: Role of the RtxA13 toxin.</title>
        <authorList>
            <person name="Callol A."/>
            <person name="Pajuelo D."/>
            <person name="Ebbesson L."/>
            <person name="Teles M."/>
            <person name="MacKenzie S."/>
            <person name="Amaro C."/>
        </authorList>
    </citation>
    <scope>NUCLEOTIDE SEQUENCE</scope>
</reference>
<protein>
    <submittedName>
        <fullName evidence="1">Uncharacterized protein</fullName>
    </submittedName>
</protein>
<proteinExistence type="predicted"/>
<organism evidence="1">
    <name type="scientific">Anguilla anguilla</name>
    <name type="common">European freshwater eel</name>
    <name type="synonym">Muraena anguilla</name>
    <dbReference type="NCBI Taxonomy" id="7936"/>
    <lineage>
        <taxon>Eukaryota</taxon>
        <taxon>Metazoa</taxon>
        <taxon>Chordata</taxon>
        <taxon>Craniata</taxon>
        <taxon>Vertebrata</taxon>
        <taxon>Euteleostomi</taxon>
        <taxon>Actinopterygii</taxon>
        <taxon>Neopterygii</taxon>
        <taxon>Teleostei</taxon>
        <taxon>Anguilliformes</taxon>
        <taxon>Anguillidae</taxon>
        <taxon>Anguilla</taxon>
    </lineage>
</organism>
<reference evidence="1" key="1">
    <citation type="submission" date="2014-11" db="EMBL/GenBank/DDBJ databases">
        <authorList>
            <person name="Amaro Gonzalez C."/>
        </authorList>
    </citation>
    <scope>NUCLEOTIDE SEQUENCE</scope>
</reference>
<name>A0A0E9P574_ANGAN</name>
<accession>A0A0E9P574</accession>
<dbReference type="EMBL" id="GBXM01109016">
    <property type="protein sequence ID" value="JAG99560.1"/>
    <property type="molecule type" value="Transcribed_RNA"/>
</dbReference>
<sequence length="34" mass="4263">MKKRKHPVMYVSKETFVHMISLCYRKPYPHNFYC</sequence>
<evidence type="ECO:0000313" key="1">
    <source>
        <dbReference type="EMBL" id="JAG99560.1"/>
    </source>
</evidence>
<dbReference type="AlphaFoldDB" id="A0A0E9P574"/>